<dbReference type="EMBL" id="BARU01046260">
    <property type="protein sequence ID" value="GAI00625.1"/>
    <property type="molecule type" value="Genomic_DNA"/>
</dbReference>
<organism evidence="1">
    <name type="scientific">marine sediment metagenome</name>
    <dbReference type="NCBI Taxonomy" id="412755"/>
    <lineage>
        <taxon>unclassified sequences</taxon>
        <taxon>metagenomes</taxon>
        <taxon>ecological metagenomes</taxon>
    </lineage>
</organism>
<dbReference type="InterPro" id="IPR015422">
    <property type="entry name" value="PyrdxlP-dep_Trfase_small"/>
</dbReference>
<name>X1LDX2_9ZZZZ</name>
<accession>X1LDX2</accession>
<dbReference type="AlphaFoldDB" id="X1LDX2"/>
<comment type="caution">
    <text evidence="1">The sequence shown here is derived from an EMBL/GenBank/DDBJ whole genome shotgun (WGS) entry which is preliminary data.</text>
</comment>
<evidence type="ECO:0000313" key="1">
    <source>
        <dbReference type="EMBL" id="GAI00625.1"/>
    </source>
</evidence>
<gene>
    <name evidence="1" type="ORF">S03H2_69857</name>
</gene>
<dbReference type="Gene3D" id="3.90.1150.10">
    <property type="entry name" value="Aspartate Aminotransferase, domain 1"/>
    <property type="match status" value="1"/>
</dbReference>
<feature type="non-terminal residue" evidence="1">
    <location>
        <position position="76"/>
    </location>
</feature>
<protein>
    <submittedName>
        <fullName evidence="1">Uncharacterized protein</fullName>
    </submittedName>
</protein>
<proteinExistence type="predicted"/>
<sequence>MPGIFGFSLCAEKKLKALHTDLEKTARMMGDLISEIQKIRGAVIIPPSRVKEDFRQFSPYILNVAFPPVPGEVLVR</sequence>
<reference evidence="1" key="1">
    <citation type="journal article" date="2014" name="Front. Microbiol.">
        <title>High frequency of phylogenetically diverse reductive dehalogenase-homologous genes in deep subseafloor sedimentary metagenomes.</title>
        <authorList>
            <person name="Kawai M."/>
            <person name="Futagami T."/>
            <person name="Toyoda A."/>
            <person name="Takaki Y."/>
            <person name="Nishi S."/>
            <person name="Hori S."/>
            <person name="Arai W."/>
            <person name="Tsubouchi T."/>
            <person name="Morono Y."/>
            <person name="Uchiyama I."/>
            <person name="Ito T."/>
            <person name="Fujiyama A."/>
            <person name="Inagaki F."/>
            <person name="Takami H."/>
        </authorList>
    </citation>
    <scope>NUCLEOTIDE SEQUENCE</scope>
    <source>
        <strain evidence="1">Expedition CK06-06</strain>
    </source>
</reference>